<organism evidence="2 3">
    <name type="scientific">Dibothriocephalus latus</name>
    <name type="common">Fish tapeworm</name>
    <name type="synonym">Diphyllobothrium latum</name>
    <dbReference type="NCBI Taxonomy" id="60516"/>
    <lineage>
        <taxon>Eukaryota</taxon>
        <taxon>Metazoa</taxon>
        <taxon>Spiralia</taxon>
        <taxon>Lophotrochozoa</taxon>
        <taxon>Platyhelminthes</taxon>
        <taxon>Cestoda</taxon>
        <taxon>Eucestoda</taxon>
        <taxon>Diphyllobothriidea</taxon>
        <taxon>Diphyllobothriidae</taxon>
        <taxon>Dibothriocephalus</taxon>
    </lineage>
</organism>
<reference evidence="2 3" key="1">
    <citation type="submission" date="2018-11" db="EMBL/GenBank/DDBJ databases">
        <authorList>
            <consortium name="Pathogen Informatics"/>
        </authorList>
    </citation>
    <scope>NUCLEOTIDE SEQUENCE [LARGE SCALE GENOMIC DNA]</scope>
</reference>
<evidence type="ECO:0000313" key="2">
    <source>
        <dbReference type="EMBL" id="VDN08738.1"/>
    </source>
</evidence>
<sequence length="215" mass="23998">MSQEEEFQQAGQAAVSEAIVPARQANSDHLPHHHSRPTKEAAPKQPTVVTDALALPDTHRQPFTKIAQCVGLPSQAIDAQELAAAWMEPHAMVTVFYNRPNVNSILKLFGSWLFEAASRMIVSERTLRVDPASFQVGRAEAVACLCRIFIYAKNDQVSLEQLTRFYVCLIRALSVDPYLGLDIFFVVRAKKAVSPPPSIFIVREVFGSRRYDAFN</sequence>
<protein>
    <submittedName>
        <fullName evidence="2">Uncharacterized protein</fullName>
    </submittedName>
</protein>
<dbReference type="OrthoDB" id="10009983at2759"/>
<dbReference type="EMBL" id="UYRU01045700">
    <property type="protein sequence ID" value="VDN08738.1"/>
    <property type="molecule type" value="Genomic_DNA"/>
</dbReference>
<dbReference type="PANTHER" id="PTHR21344">
    <property type="entry name" value="RAL GTPASE-ACTIVATING PROTEIN SUBUNIT BETA"/>
    <property type="match status" value="1"/>
</dbReference>
<dbReference type="PANTHER" id="PTHR21344:SF1">
    <property type="entry name" value="RAL GTPASE-ACTIVATING PROTEIN SUBUNIT BETA"/>
    <property type="match status" value="1"/>
</dbReference>
<feature type="region of interest" description="Disordered" evidence="1">
    <location>
        <begin position="1"/>
        <end position="46"/>
    </location>
</feature>
<dbReference type="AlphaFoldDB" id="A0A3P7LFM4"/>
<name>A0A3P7LFM4_DIBLA</name>
<evidence type="ECO:0000313" key="3">
    <source>
        <dbReference type="Proteomes" id="UP000281553"/>
    </source>
</evidence>
<gene>
    <name evidence="2" type="ORF">DILT_LOCUS4569</name>
</gene>
<dbReference type="GO" id="GO:0005096">
    <property type="term" value="F:GTPase activator activity"/>
    <property type="evidence" value="ECO:0007669"/>
    <property type="project" value="InterPro"/>
</dbReference>
<dbReference type="InterPro" id="IPR039930">
    <property type="entry name" value="RALGAPB"/>
</dbReference>
<evidence type="ECO:0000256" key="1">
    <source>
        <dbReference type="SAM" id="MobiDB-lite"/>
    </source>
</evidence>
<accession>A0A3P7LFM4</accession>
<proteinExistence type="predicted"/>
<dbReference type="Proteomes" id="UP000281553">
    <property type="component" value="Unassembled WGS sequence"/>
</dbReference>
<keyword evidence="3" id="KW-1185">Reference proteome</keyword>